<dbReference type="InterPro" id="IPR020483">
    <property type="entry name" value="Uncharacterised_YgbA"/>
</dbReference>
<accession>A0A3L0VWG1</accession>
<name>A0A3L0VWG1_ECOLX</name>
<organism evidence="2">
    <name type="scientific">Escherichia coli</name>
    <dbReference type="NCBI Taxonomy" id="562"/>
    <lineage>
        <taxon>Bacteria</taxon>
        <taxon>Pseudomonadati</taxon>
        <taxon>Pseudomonadota</taxon>
        <taxon>Gammaproteobacteria</taxon>
        <taxon>Enterobacterales</taxon>
        <taxon>Enterobacteriaceae</taxon>
        <taxon>Escherichia</taxon>
    </lineage>
</organism>
<comment type="caution">
    <text evidence="2">The sequence shown here is derived from an EMBL/GenBank/DDBJ whole genome shotgun (WGS) entry which is preliminary data.</text>
</comment>
<dbReference type="EMBL" id="RNRV01000009">
    <property type="protein sequence ID" value="MHO04212.1"/>
    <property type="molecule type" value="Genomic_DNA"/>
</dbReference>
<gene>
    <name evidence="2" type="ORF">D9F05_07510</name>
</gene>
<sequence>MPPVLTCINTQSPQVRTITAMKPHDPDSMHSTRASKASEHPRLKREQQTVSAMIRLYCHHHHQDPACRHCQQLQAFAHQRLRRCRYGHGHKPTCANCHIHCYAPAMRKQIQQIMKWSGPRMLWRHPWLALCHLLDSRRKAPRLPNSRPLPP</sequence>
<protein>
    <submittedName>
        <fullName evidence="2">Nitrous oxide-stimulated promoter family protein</fullName>
    </submittedName>
</protein>
<feature type="region of interest" description="Disordered" evidence="1">
    <location>
        <begin position="21"/>
        <end position="45"/>
    </location>
</feature>
<feature type="compositionally biased region" description="Basic and acidic residues" evidence="1">
    <location>
        <begin position="22"/>
        <end position="45"/>
    </location>
</feature>
<evidence type="ECO:0000313" key="2">
    <source>
        <dbReference type="EMBL" id="MHO04212.1"/>
    </source>
</evidence>
<dbReference type="Pfam" id="PF11756">
    <property type="entry name" value="YgbA_NO"/>
    <property type="match status" value="1"/>
</dbReference>
<dbReference type="NCBIfam" id="NF007714">
    <property type="entry name" value="PRK10410.1-2"/>
    <property type="match status" value="1"/>
</dbReference>
<evidence type="ECO:0000256" key="1">
    <source>
        <dbReference type="SAM" id="MobiDB-lite"/>
    </source>
</evidence>
<dbReference type="AlphaFoldDB" id="A0A3L0VWG1"/>
<reference evidence="2" key="1">
    <citation type="submission" date="2018-10" db="EMBL/GenBank/DDBJ databases">
        <authorList>
            <consortium name="NARMS: The National Antimicrobial Resistance Monitoring System"/>
        </authorList>
    </citation>
    <scope>NUCLEOTIDE SEQUENCE [LARGE SCALE GENOMIC DNA]</scope>
    <source>
        <strain evidence="2">CVM N17EC0388</strain>
    </source>
</reference>
<proteinExistence type="predicted"/>